<feature type="domain" description="EF-hand" evidence="2">
    <location>
        <begin position="369"/>
        <end position="404"/>
    </location>
</feature>
<dbReference type="SUPFAM" id="SSF51206">
    <property type="entry name" value="cAMP-binding domain-like"/>
    <property type="match status" value="1"/>
</dbReference>
<evidence type="ECO:0000259" key="3">
    <source>
        <dbReference type="PROSITE" id="PS51352"/>
    </source>
</evidence>
<dbReference type="GO" id="GO:0005829">
    <property type="term" value="C:cytosol"/>
    <property type="evidence" value="ECO:0007669"/>
    <property type="project" value="TreeGrafter"/>
</dbReference>
<feature type="domain" description="Cyclic nucleotide-binding" evidence="1">
    <location>
        <begin position="171"/>
        <end position="274"/>
    </location>
</feature>
<dbReference type="OrthoDB" id="26525at2759"/>
<dbReference type="PROSITE" id="PS50042">
    <property type="entry name" value="CNMP_BINDING_3"/>
    <property type="match status" value="1"/>
</dbReference>
<gene>
    <name evidence="4" type="ORF">SEMRO_577_G169690.1</name>
</gene>
<dbReference type="SMART" id="SM00100">
    <property type="entry name" value="cNMP"/>
    <property type="match status" value="1"/>
</dbReference>
<evidence type="ECO:0000313" key="4">
    <source>
        <dbReference type="EMBL" id="CAB9513198.1"/>
    </source>
</evidence>
<proteinExistence type="predicted"/>
<reference evidence="4" key="1">
    <citation type="submission" date="2020-06" db="EMBL/GenBank/DDBJ databases">
        <authorList>
            <consortium name="Plant Systems Biology data submission"/>
        </authorList>
    </citation>
    <scope>NUCLEOTIDE SEQUENCE</scope>
    <source>
        <strain evidence="4">D6</strain>
    </source>
</reference>
<evidence type="ECO:0000259" key="1">
    <source>
        <dbReference type="PROSITE" id="PS50042"/>
    </source>
</evidence>
<dbReference type="SUPFAM" id="SSF52833">
    <property type="entry name" value="Thioredoxin-like"/>
    <property type="match status" value="1"/>
</dbReference>
<dbReference type="InterPro" id="IPR011992">
    <property type="entry name" value="EF-hand-dom_pair"/>
</dbReference>
<dbReference type="Gene3D" id="1.10.238.10">
    <property type="entry name" value="EF-hand"/>
    <property type="match status" value="1"/>
</dbReference>
<dbReference type="GO" id="GO:0005952">
    <property type="term" value="C:cAMP-dependent protein kinase complex"/>
    <property type="evidence" value="ECO:0007669"/>
    <property type="project" value="InterPro"/>
</dbReference>
<dbReference type="GO" id="GO:0005509">
    <property type="term" value="F:calcium ion binding"/>
    <property type="evidence" value="ECO:0007669"/>
    <property type="project" value="InterPro"/>
</dbReference>
<dbReference type="Pfam" id="PF00027">
    <property type="entry name" value="cNMP_binding"/>
    <property type="match status" value="1"/>
</dbReference>
<dbReference type="InterPro" id="IPR014710">
    <property type="entry name" value="RmlC-like_jellyroll"/>
</dbReference>
<dbReference type="CDD" id="cd00051">
    <property type="entry name" value="EFh"/>
    <property type="match status" value="1"/>
</dbReference>
<dbReference type="Proteomes" id="UP001153069">
    <property type="component" value="Unassembled WGS sequence"/>
</dbReference>
<name>A0A9N8E2B0_9STRA</name>
<sequence>MPLLSPRGIYQIKSEWQYRNFLDANPDKLVVIKYFASYCRACKALEPKFVAVKDDRQLVDLPIVWAEYQSQRKNKDLFQQLNVLALPTVQFYDGDRGVVENFPCGPAKIPLLKQKLAQFLNARVDPDTRQLKPTSEDERQSMLPRVDREVSVSDELITKEHIDYLRHGMPFFEDLSQPEFDELLGKARLLTFEAGDLIIRQGMPPTTFYVLKSGKVEMCIRGKFDDPISTPPNYLGVAVNELKTFDFFGERALTTGEPYACSIRVLQKTRAFAFAVEDIPESSILSKQRRANGELVEKLTERYLLPEDYTPTYQVVTPRDECVLELLVRFKQIRQAAKCFQYIMKSQPNWGDQGEIARRSMLVNKLSKAQADEFQDVFNIVDKDKKGKISLLEMRKFMESARENKSTDELMEMLARANPKFDENKDYAISRDEFMGVMAEAEFYNLFTETFTELDLDQTGYVRAGDLDDVLGGVRDLISNDKTNIIDVEDKDMLIDYEQFSKMLLGAAL</sequence>
<dbReference type="PROSITE" id="PS51352">
    <property type="entry name" value="THIOREDOXIN_2"/>
    <property type="match status" value="1"/>
</dbReference>
<dbReference type="Gene3D" id="2.60.120.10">
    <property type="entry name" value="Jelly Rolls"/>
    <property type="match status" value="1"/>
</dbReference>
<protein>
    <submittedName>
        <fullName evidence="4">Thioredoxin-like 2</fullName>
    </submittedName>
</protein>
<organism evidence="4 5">
    <name type="scientific">Seminavis robusta</name>
    <dbReference type="NCBI Taxonomy" id="568900"/>
    <lineage>
        <taxon>Eukaryota</taxon>
        <taxon>Sar</taxon>
        <taxon>Stramenopiles</taxon>
        <taxon>Ochrophyta</taxon>
        <taxon>Bacillariophyta</taxon>
        <taxon>Bacillariophyceae</taxon>
        <taxon>Bacillariophycidae</taxon>
        <taxon>Naviculales</taxon>
        <taxon>Naviculaceae</taxon>
        <taxon>Seminavis</taxon>
    </lineage>
</organism>
<dbReference type="InterPro" id="IPR000595">
    <property type="entry name" value="cNMP-bd_dom"/>
</dbReference>
<dbReference type="PANTHER" id="PTHR11635">
    <property type="entry name" value="CAMP-DEPENDENT PROTEIN KINASE REGULATORY CHAIN"/>
    <property type="match status" value="1"/>
</dbReference>
<dbReference type="Pfam" id="PF00085">
    <property type="entry name" value="Thioredoxin"/>
    <property type="match status" value="1"/>
</dbReference>
<dbReference type="InterPro" id="IPR013766">
    <property type="entry name" value="Thioredoxin_domain"/>
</dbReference>
<dbReference type="PANTHER" id="PTHR11635:SF152">
    <property type="entry name" value="CAMP-DEPENDENT PROTEIN KINASE TYPE I REGULATORY SUBUNIT-RELATED"/>
    <property type="match status" value="1"/>
</dbReference>
<feature type="domain" description="Thioredoxin" evidence="3">
    <location>
        <begin position="1"/>
        <end position="121"/>
    </location>
</feature>
<keyword evidence="5" id="KW-1185">Reference proteome</keyword>
<comment type="caution">
    <text evidence="4">The sequence shown here is derived from an EMBL/GenBank/DDBJ whole genome shotgun (WGS) entry which is preliminary data.</text>
</comment>
<dbReference type="Gene3D" id="3.40.30.10">
    <property type="entry name" value="Glutaredoxin"/>
    <property type="match status" value="1"/>
</dbReference>
<dbReference type="AlphaFoldDB" id="A0A9N8E2B0"/>
<evidence type="ECO:0000313" key="5">
    <source>
        <dbReference type="Proteomes" id="UP001153069"/>
    </source>
</evidence>
<dbReference type="InterPro" id="IPR018490">
    <property type="entry name" value="cNMP-bd_dom_sf"/>
</dbReference>
<dbReference type="PROSITE" id="PS50222">
    <property type="entry name" value="EF_HAND_2"/>
    <property type="match status" value="1"/>
</dbReference>
<dbReference type="CDD" id="cd00038">
    <property type="entry name" value="CAP_ED"/>
    <property type="match status" value="1"/>
</dbReference>
<dbReference type="InterPro" id="IPR050503">
    <property type="entry name" value="cAMP-dep_PK_reg_su-like"/>
</dbReference>
<dbReference type="Pfam" id="PF13499">
    <property type="entry name" value="EF-hand_7"/>
    <property type="match status" value="1"/>
</dbReference>
<evidence type="ECO:0000259" key="2">
    <source>
        <dbReference type="PROSITE" id="PS50222"/>
    </source>
</evidence>
<dbReference type="EMBL" id="CAICTM010000576">
    <property type="protein sequence ID" value="CAB9513198.1"/>
    <property type="molecule type" value="Genomic_DNA"/>
</dbReference>
<dbReference type="CDD" id="cd02947">
    <property type="entry name" value="TRX_family"/>
    <property type="match status" value="1"/>
</dbReference>
<dbReference type="InterPro" id="IPR002048">
    <property type="entry name" value="EF_hand_dom"/>
</dbReference>
<dbReference type="SUPFAM" id="SSF47473">
    <property type="entry name" value="EF-hand"/>
    <property type="match status" value="1"/>
</dbReference>
<dbReference type="InterPro" id="IPR036249">
    <property type="entry name" value="Thioredoxin-like_sf"/>
</dbReference>
<accession>A0A9N8E2B0</accession>
<dbReference type="SMART" id="SM00054">
    <property type="entry name" value="EFh"/>
    <property type="match status" value="3"/>
</dbReference>